<feature type="transmembrane region" description="Helical" evidence="1">
    <location>
        <begin position="6"/>
        <end position="31"/>
    </location>
</feature>
<evidence type="ECO:0000313" key="4">
    <source>
        <dbReference type="Proteomes" id="UP000054007"/>
    </source>
</evidence>
<dbReference type="STRING" id="1314674.A0A0D7B0W6"/>
<organism evidence="3 4">
    <name type="scientific">Cylindrobasidium torrendii FP15055 ss-10</name>
    <dbReference type="NCBI Taxonomy" id="1314674"/>
    <lineage>
        <taxon>Eukaryota</taxon>
        <taxon>Fungi</taxon>
        <taxon>Dikarya</taxon>
        <taxon>Basidiomycota</taxon>
        <taxon>Agaricomycotina</taxon>
        <taxon>Agaricomycetes</taxon>
        <taxon>Agaricomycetidae</taxon>
        <taxon>Agaricales</taxon>
        <taxon>Marasmiineae</taxon>
        <taxon>Physalacriaceae</taxon>
        <taxon>Cylindrobasidium</taxon>
    </lineage>
</organism>
<dbReference type="PANTHER" id="PTHR40465">
    <property type="entry name" value="CHROMOSOME 1, WHOLE GENOME SHOTGUN SEQUENCE"/>
    <property type="match status" value="1"/>
</dbReference>
<evidence type="ECO:0000256" key="1">
    <source>
        <dbReference type="SAM" id="Phobius"/>
    </source>
</evidence>
<feature type="transmembrane region" description="Helical" evidence="1">
    <location>
        <begin position="115"/>
        <end position="140"/>
    </location>
</feature>
<dbReference type="OrthoDB" id="3183258at2759"/>
<name>A0A0D7B0W6_9AGAR</name>
<feature type="transmembrane region" description="Helical" evidence="1">
    <location>
        <begin position="82"/>
        <end position="103"/>
    </location>
</feature>
<gene>
    <name evidence="3" type="ORF">CYLTODRAFT_402095</name>
</gene>
<dbReference type="AlphaFoldDB" id="A0A0D7B0W6"/>
<feature type="domain" description="DUF6534" evidence="2">
    <location>
        <begin position="161"/>
        <end position="245"/>
    </location>
</feature>
<keyword evidence="1" id="KW-0812">Transmembrane</keyword>
<dbReference type="EMBL" id="KN880646">
    <property type="protein sequence ID" value="KIY64258.1"/>
    <property type="molecule type" value="Genomic_DNA"/>
</dbReference>
<dbReference type="InterPro" id="IPR045339">
    <property type="entry name" value="DUF6534"/>
</dbReference>
<dbReference type="Pfam" id="PF20152">
    <property type="entry name" value="DUF6534"/>
    <property type="match status" value="1"/>
</dbReference>
<evidence type="ECO:0000313" key="3">
    <source>
        <dbReference type="EMBL" id="KIY64258.1"/>
    </source>
</evidence>
<sequence length="330" mass="35870">MVTCSHGPMLIGMMFNLMLFGVVLTQTYIYLTTYKRRDKLWIQLFVLALLVANVLNTVFLSTDMYLALVTNFDNPAYLANSTWLFVTDPILTGIVATACQIFFCWRVKVLTSSWMLAGGVAVVATAGFLGAMLSAAHAVLTPAFLGFPTFKGLVILWLVSACAADVAISGIMVWYLRKHKTGFERSDELVDRIVRVTVQTGMITSVAAIVDMIVFLVDPSGLHLLFNVVLIKLYTNTLLSSLNSRGGWQFSGSNGGSNSQSGNMVSTIGGSAVRKKRTVTTGGPVHSTRPEVFVHVEHVELQDASSGPPFSSDDNKSVEQWDAKANEAIV</sequence>
<feature type="transmembrane region" description="Helical" evidence="1">
    <location>
        <begin position="196"/>
        <end position="216"/>
    </location>
</feature>
<dbReference type="Proteomes" id="UP000054007">
    <property type="component" value="Unassembled WGS sequence"/>
</dbReference>
<evidence type="ECO:0000259" key="2">
    <source>
        <dbReference type="Pfam" id="PF20152"/>
    </source>
</evidence>
<accession>A0A0D7B0W6</accession>
<feature type="transmembrane region" description="Helical" evidence="1">
    <location>
        <begin position="40"/>
        <end position="62"/>
    </location>
</feature>
<proteinExistence type="predicted"/>
<reference evidence="3 4" key="1">
    <citation type="journal article" date="2015" name="Fungal Genet. Biol.">
        <title>Evolution of novel wood decay mechanisms in Agaricales revealed by the genome sequences of Fistulina hepatica and Cylindrobasidium torrendii.</title>
        <authorList>
            <person name="Floudas D."/>
            <person name="Held B.W."/>
            <person name="Riley R."/>
            <person name="Nagy L.G."/>
            <person name="Koehler G."/>
            <person name="Ransdell A.S."/>
            <person name="Younus H."/>
            <person name="Chow J."/>
            <person name="Chiniquy J."/>
            <person name="Lipzen A."/>
            <person name="Tritt A."/>
            <person name="Sun H."/>
            <person name="Haridas S."/>
            <person name="LaButti K."/>
            <person name="Ohm R.A."/>
            <person name="Kues U."/>
            <person name="Blanchette R.A."/>
            <person name="Grigoriev I.V."/>
            <person name="Minto R.E."/>
            <person name="Hibbett D.S."/>
        </authorList>
    </citation>
    <scope>NUCLEOTIDE SEQUENCE [LARGE SCALE GENOMIC DNA]</scope>
    <source>
        <strain evidence="3 4">FP15055 ss-10</strain>
    </source>
</reference>
<dbReference type="PANTHER" id="PTHR40465:SF1">
    <property type="entry name" value="DUF6534 DOMAIN-CONTAINING PROTEIN"/>
    <property type="match status" value="1"/>
</dbReference>
<keyword evidence="1" id="KW-0472">Membrane</keyword>
<feature type="transmembrane region" description="Helical" evidence="1">
    <location>
        <begin position="152"/>
        <end position="176"/>
    </location>
</feature>
<keyword evidence="4" id="KW-1185">Reference proteome</keyword>
<protein>
    <recommendedName>
        <fullName evidence="2">DUF6534 domain-containing protein</fullName>
    </recommendedName>
</protein>
<keyword evidence="1" id="KW-1133">Transmembrane helix</keyword>